<dbReference type="PANTHER" id="PTHR34539">
    <property type="entry name" value="T6J4.11 PROTEIN"/>
    <property type="match status" value="1"/>
</dbReference>
<keyword evidence="3" id="KW-1185">Reference proteome</keyword>
<gene>
    <name evidence="2" type="ORF">K2173_028240</name>
</gene>
<feature type="compositionally biased region" description="Polar residues" evidence="1">
    <location>
        <begin position="36"/>
        <end position="45"/>
    </location>
</feature>
<protein>
    <submittedName>
        <fullName evidence="2">Uncharacterized protein</fullName>
    </submittedName>
</protein>
<evidence type="ECO:0000256" key="1">
    <source>
        <dbReference type="SAM" id="MobiDB-lite"/>
    </source>
</evidence>
<dbReference type="PANTHER" id="PTHR34539:SF15">
    <property type="match status" value="1"/>
</dbReference>
<accession>A0AAV8U3Z8</accession>
<dbReference type="Proteomes" id="UP001159364">
    <property type="component" value="Linkage Group LG02"/>
</dbReference>
<sequence length="230" mass="24744">MEKTQSQTGHIDHKKRAPDDSASDSPESKIRRVHSAESQVNSSDLIQIPVESDDSHSIPDGPSDNSVDSSNAKWIQDDLLNFIDESDESAIQGLDSVIKSFEEEILLPTTAPETMSAAEVNFSDGSQPDLGYLLEASDDELGLPPTFPSGEEGKIRAADLIVASGSEASFVGEMLALEDAMQNYNSFEFEMGCDSDGYNGSYDDSGDFVSLGGLFDHSDGSYAPAEMWAL</sequence>
<name>A0AAV8U3Z8_9ROSI</name>
<feature type="region of interest" description="Disordered" evidence="1">
    <location>
        <begin position="1"/>
        <end position="70"/>
    </location>
</feature>
<evidence type="ECO:0000313" key="2">
    <source>
        <dbReference type="EMBL" id="KAJ8773063.1"/>
    </source>
</evidence>
<dbReference type="AlphaFoldDB" id="A0AAV8U3Z8"/>
<proteinExistence type="predicted"/>
<reference evidence="2 3" key="1">
    <citation type="submission" date="2021-09" db="EMBL/GenBank/DDBJ databases">
        <title>Genomic insights and catalytic innovation underlie evolution of tropane alkaloids biosynthesis.</title>
        <authorList>
            <person name="Wang Y.-J."/>
            <person name="Tian T."/>
            <person name="Huang J.-P."/>
            <person name="Huang S.-X."/>
        </authorList>
    </citation>
    <scope>NUCLEOTIDE SEQUENCE [LARGE SCALE GENOMIC DNA]</scope>
    <source>
        <strain evidence="2">KIB-2018</strain>
        <tissue evidence="2">Leaf</tissue>
    </source>
</reference>
<comment type="caution">
    <text evidence="2">The sequence shown here is derived from an EMBL/GenBank/DDBJ whole genome shotgun (WGS) entry which is preliminary data.</text>
</comment>
<evidence type="ECO:0000313" key="3">
    <source>
        <dbReference type="Proteomes" id="UP001159364"/>
    </source>
</evidence>
<dbReference type="EMBL" id="JAIWQS010000002">
    <property type="protein sequence ID" value="KAJ8773063.1"/>
    <property type="molecule type" value="Genomic_DNA"/>
</dbReference>
<organism evidence="2 3">
    <name type="scientific">Erythroxylum novogranatense</name>
    <dbReference type="NCBI Taxonomy" id="1862640"/>
    <lineage>
        <taxon>Eukaryota</taxon>
        <taxon>Viridiplantae</taxon>
        <taxon>Streptophyta</taxon>
        <taxon>Embryophyta</taxon>
        <taxon>Tracheophyta</taxon>
        <taxon>Spermatophyta</taxon>
        <taxon>Magnoliopsida</taxon>
        <taxon>eudicotyledons</taxon>
        <taxon>Gunneridae</taxon>
        <taxon>Pentapetalae</taxon>
        <taxon>rosids</taxon>
        <taxon>fabids</taxon>
        <taxon>Malpighiales</taxon>
        <taxon>Erythroxylaceae</taxon>
        <taxon>Erythroxylum</taxon>
    </lineage>
</organism>